<name>A0A844QPI8_9HYPH</name>
<proteinExistence type="predicted"/>
<evidence type="ECO:0000313" key="2">
    <source>
        <dbReference type="Proteomes" id="UP000463224"/>
    </source>
</evidence>
<comment type="caution">
    <text evidence="1">The sequence shown here is derived from an EMBL/GenBank/DDBJ whole genome shotgun (WGS) entry which is preliminary data.</text>
</comment>
<evidence type="ECO:0000313" key="1">
    <source>
        <dbReference type="EMBL" id="MVA99880.1"/>
    </source>
</evidence>
<dbReference type="Pfam" id="PF05521">
    <property type="entry name" value="Phage_HCP"/>
    <property type="match status" value="1"/>
</dbReference>
<reference evidence="1 2" key="1">
    <citation type="submission" date="2019-12" db="EMBL/GenBank/DDBJ databases">
        <title>Nitratireductor arenosus sp. nov., Isolated from sea sand, Jeju island, South Korea.</title>
        <authorList>
            <person name="Kim W."/>
        </authorList>
    </citation>
    <scope>NUCLEOTIDE SEQUENCE [LARGE SCALE GENOMIC DNA]</scope>
    <source>
        <strain evidence="1 2">CAU 1489</strain>
    </source>
</reference>
<organism evidence="1 2">
    <name type="scientific">Nitratireductor arenosus</name>
    <dbReference type="NCBI Taxonomy" id="2682096"/>
    <lineage>
        <taxon>Bacteria</taxon>
        <taxon>Pseudomonadati</taxon>
        <taxon>Pseudomonadota</taxon>
        <taxon>Alphaproteobacteria</taxon>
        <taxon>Hyphomicrobiales</taxon>
        <taxon>Phyllobacteriaceae</taxon>
        <taxon>Nitratireductor</taxon>
    </lineage>
</organism>
<dbReference type="Gene3D" id="2.40.10.270">
    <property type="entry name" value="Bacteriophage SPP1 head-tail adaptor protein"/>
    <property type="match status" value="1"/>
</dbReference>
<accession>A0A844QPI8</accession>
<dbReference type="NCBIfam" id="TIGR01563">
    <property type="entry name" value="gp16_SPP1"/>
    <property type="match status" value="1"/>
</dbReference>
<dbReference type="RefSeq" id="WP_343041043.1">
    <property type="nucleotide sequence ID" value="NZ_WPHG01000008.1"/>
</dbReference>
<dbReference type="Proteomes" id="UP000463224">
    <property type="component" value="Unassembled WGS sequence"/>
</dbReference>
<dbReference type="AlphaFoldDB" id="A0A844QPI8"/>
<dbReference type="InterPro" id="IPR038666">
    <property type="entry name" value="SSP1_head-tail_sf"/>
</dbReference>
<dbReference type="InterPro" id="IPR008767">
    <property type="entry name" value="Phage_SPP1_head-tail_adaptor"/>
</dbReference>
<sequence>MRRARIDPGALRTRLTLEVAETVVDATGGHVENWNAVATLFARLEPVAASSRFGPDQRIERVTHHITIRHRDDVASGMRFRAGARLFAIRHLHDPDESGRYLVCQSEEEGR</sequence>
<keyword evidence="2" id="KW-1185">Reference proteome</keyword>
<dbReference type="EMBL" id="WPHG01000008">
    <property type="protein sequence ID" value="MVA99880.1"/>
    <property type="molecule type" value="Genomic_DNA"/>
</dbReference>
<gene>
    <name evidence="1" type="ORF">GN330_21745</name>
</gene>
<protein>
    <submittedName>
        <fullName evidence="1">Phage head closure protein</fullName>
    </submittedName>
</protein>